<dbReference type="Gene3D" id="3.40.50.300">
    <property type="entry name" value="P-loop containing nucleotide triphosphate hydrolases"/>
    <property type="match status" value="2"/>
</dbReference>
<evidence type="ECO:0000256" key="11">
    <source>
        <dbReference type="PROSITE-ProRule" id="PRU00560"/>
    </source>
</evidence>
<evidence type="ECO:0000256" key="3">
    <source>
        <dbReference type="ARBA" id="ARBA00022801"/>
    </source>
</evidence>
<feature type="binding site" evidence="11">
    <location>
        <begin position="32"/>
        <end position="39"/>
    </location>
    <ligand>
        <name>ATP</name>
        <dbReference type="ChEBI" id="CHEBI:30616"/>
    </ligand>
</feature>
<dbReference type="InterPro" id="IPR027417">
    <property type="entry name" value="P-loop_NTPase"/>
</dbReference>
<keyword evidence="5 11" id="KW-0067">ATP-binding</keyword>
<sequence length="701" mass="80230">MLSTQEEAMLEGLNDRQREAVIHDEGPIAVFAGPGSGKTTVLTRRVRILLHRGVPPERLMVVTFTRAAAYEMRERLEKEETSRLWMGTFHSLFLRLLREGGVFIPTLLREGEVYQWFRKWLKEREIPADDETIHHFMGAISYCKGNLVPPERLQVKKEKNQTLKEAYQAYEAMKRERGNWDYDDILIAFHRHLSRECNHRLRRGFDHVLVDEFQDVNRVQFESLRLLVPPDGNLFVVGDDDQSIYGFRGSDPRLMLHMDESFPHCRRVVLAVNHRSAEPIVQAGQRLIRHNRLRQAKTLVGTGREGVLLKWIEPADEEEEARRIIHCLSDGVETAVLYRTSTQSRALVDALVREGISFSASRSDASFYRRWQVRDLLSYLALAENPDDLDALVRIVNKPKRYLYGDTWMDEVWNLSRKNGDLLTALPRLPGLKTYQKQALSRFQKQIQAIRGMSATEALEWVRGSMGYDRFLESMAQAGGQDAASWKETVDECVLAAASHETPGAFLAHAAKVAEVVEQIPKKPAIRLMTLHKAKGLEFDRVFLIGLHAMVIPHRRSLQVSEAQKNAAWEEERRLLYVGITRARHELVLSVSQTRQGKRVGPSPFLKELGYSLEEAQPANKRLASGVQHRFHDQPQAPFAGETVSVGDQFHHVKWGMGTVTKVQPMTGSAPGRKITLRLGERSFDLHYELSRQLKLIHRQS</sequence>
<evidence type="ECO:0000256" key="4">
    <source>
        <dbReference type="ARBA" id="ARBA00022806"/>
    </source>
</evidence>
<dbReference type="CDD" id="cd17932">
    <property type="entry name" value="DEXQc_UvrD"/>
    <property type="match status" value="1"/>
</dbReference>
<dbReference type="PROSITE" id="PS51198">
    <property type="entry name" value="UVRD_HELICASE_ATP_BIND"/>
    <property type="match status" value="1"/>
</dbReference>
<evidence type="ECO:0000256" key="10">
    <source>
        <dbReference type="ARBA" id="ARBA00048988"/>
    </source>
</evidence>
<comment type="caution">
    <text evidence="14">The sequence shown here is derived from an EMBL/GenBank/DDBJ whole genome shotgun (WGS) entry which is preliminary data.</text>
</comment>
<evidence type="ECO:0000256" key="2">
    <source>
        <dbReference type="ARBA" id="ARBA00022741"/>
    </source>
</evidence>
<dbReference type="PANTHER" id="PTHR11070">
    <property type="entry name" value="UVRD / RECB / PCRA DNA HELICASE FAMILY MEMBER"/>
    <property type="match status" value="1"/>
</dbReference>
<dbReference type="SUPFAM" id="SSF52540">
    <property type="entry name" value="P-loop containing nucleoside triphosphate hydrolases"/>
    <property type="match status" value="1"/>
</dbReference>
<keyword evidence="15" id="KW-1185">Reference proteome</keyword>
<keyword evidence="2 11" id="KW-0547">Nucleotide-binding</keyword>
<evidence type="ECO:0000313" key="14">
    <source>
        <dbReference type="EMBL" id="MDR6224539.1"/>
    </source>
</evidence>
<gene>
    <name evidence="14" type="ORF">JOE21_000527</name>
</gene>
<reference evidence="14 15" key="1">
    <citation type="submission" date="2023-07" db="EMBL/GenBank/DDBJ databases">
        <title>Genomic Encyclopedia of Type Strains, Phase IV (KMG-IV): sequencing the most valuable type-strain genomes for metagenomic binning, comparative biology and taxonomic classification.</title>
        <authorList>
            <person name="Goeker M."/>
        </authorList>
    </citation>
    <scope>NUCLEOTIDE SEQUENCE [LARGE SCALE GENOMIC DNA]</scope>
    <source>
        <strain evidence="14 15">DSM 45903</strain>
    </source>
</reference>
<dbReference type="PROSITE" id="PS51217">
    <property type="entry name" value="UVRD_HELICASE_CTER"/>
    <property type="match status" value="1"/>
</dbReference>
<dbReference type="GO" id="GO:0003678">
    <property type="term" value="F:DNA helicase activity"/>
    <property type="evidence" value="ECO:0007669"/>
    <property type="project" value="UniProtKB-EC"/>
</dbReference>
<evidence type="ECO:0000256" key="8">
    <source>
        <dbReference type="ARBA" id="ARBA00034617"/>
    </source>
</evidence>
<keyword evidence="3 11" id="KW-0378">Hydrolase</keyword>
<dbReference type="Gene3D" id="1.10.486.10">
    <property type="entry name" value="PCRA, domain 4"/>
    <property type="match status" value="1"/>
</dbReference>
<evidence type="ECO:0000256" key="1">
    <source>
        <dbReference type="ARBA" id="ARBA00009922"/>
    </source>
</evidence>
<evidence type="ECO:0000256" key="6">
    <source>
        <dbReference type="ARBA" id="ARBA00023125"/>
    </source>
</evidence>
<dbReference type="PANTHER" id="PTHR11070:SF2">
    <property type="entry name" value="ATP-DEPENDENT DNA HELICASE SRS2"/>
    <property type="match status" value="1"/>
</dbReference>
<evidence type="ECO:0000256" key="5">
    <source>
        <dbReference type="ARBA" id="ARBA00022840"/>
    </source>
</evidence>
<evidence type="ECO:0000256" key="9">
    <source>
        <dbReference type="ARBA" id="ARBA00034808"/>
    </source>
</evidence>
<dbReference type="InterPro" id="IPR014017">
    <property type="entry name" value="DNA_helicase_UvrD-like_C"/>
</dbReference>
<feature type="domain" description="UvrD-like helicase ATP-binding" evidence="12">
    <location>
        <begin position="11"/>
        <end position="277"/>
    </location>
</feature>
<dbReference type="InterPro" id="IPR014016">
    <property type="entry name" value="UvrD-like_ATP-bd"/>
</dbReference>
<comment type="similarity">
    <text evidence="1">Belongs to the helicase family. UvrD subfamily.</text>
</comment>
<dbReference type="InterPro" id="IPR013986">
    <property type="entry name" value="DExx_box_DNA_helicase_dom_sf"/>
</dbReference>
<dbReference type="Pfam" id="PF13361">
    <property type="entry name" value="UvrD_C"/>
    <property type="match status" value="2"/>
</dbReference>
<keyword evidence="6" id="KW-0238">DNA-binding</keyword>
<name>A0ABU1IIE1_9BACL</name>
<dbReference type="Proteomes" id="UP001185012">
    <property type="component" value="Unassembled WGS sequence"/>
</dbReference>
<comment type="catalytic activity">
    <reaction evidence="10">
        <text>ATP + H2O = ADP + phosphate + H(+)</text>
        <dbReference type="Rhea" id="RHEA:13065"/>
        <dbReference type="ChEBI" id="CHEBI:15377"/>
        <dbReference type="ChEBI" id="CHEBI:15378"/>
        <dbReference type="ChEBI" id="CHEBI:30616"/>
        <dbReference type="ChEBI" id="CHEBI:43474"/>
        <dbReference type="ChEBI" id="CHEBI:456216"/>
        <dbReference type="EC" id="5.6.2.4"/>
    </reaction>
</comment>
<dbReference type="Gene3D" id="1.10.10.160">
    <property type="match status" value="1"/>
</dbReference>
<keyword evidence="7" id="KW-0413">Isomerase</keyword>
<dbReference type="RefSeq" id="WP_309861954.1">
    <property type="nucleotide sequence ID" value="NZ_JAVDQG010000001.1"/>
</dbReference>
<organism evidence="14 15">
    <name type="scientific">Desmospora profundinema</name>
    <dbReference type="NCBI Taxonomy" id="1571184"/>
    <lineage>
        <taxon>Bacteria</taxon>
        <taxon>Bacillati</taxon>
        <taxon>Bacillota</taxon>
        <taxon>Bacilli</taxon>
        <taxon>Bacillales</taxon>
        <taxon>Thermoactinomycetaceae</taxon>
        <taxon>Desmospora</taxon>
    </lineage>
</organism>
<proteinExistence type="inferred from homology"/>
<protein>
    <recommendedName>
        <fullName evidence="9">DNA 3'-5' helicase</fullName>
        <ecNumber evidence="9">5.6.2.4</ecNumber>
    </recommendedName>
</protein>
<evidence type="ECO:0000256" key="7">
    <source>
        <dbReference type="ARBA" id="ARBA00023235"/>
    </source>
</evidence>
<comment type="catalytic activity">
    <reaction evidence="8">
        <text>Couples ATP hydrolysis with the unwinding of duplex DNA by translocating in the 3'-5' direction.</text>
        <dbReference type="EC" id="5.6.2.4"/>
    </reaction>
</comment>
<evidence type="ECO:0000259" key="12">
    <source>
        <dbReference type="PROSITE" id="PS51198"/>
    </source>
</evidence>
<dbReference type="GO" id="GO:0016787">
    <property type="term" value="F:hydrolase activity"/>
    <property type="evidence" value="ECO:0007669"/>
    <property type="project" value="UniProtKB-KW"/>
</dbReference>
<dbReference type="EC" id="5.6.2.4" evidence="9"/>
<dbReference type="InterPro" id="IPR000212">
    <property type="entry name" value="DNA_helicase_UvrD/REP"/>
</dbReference>
<evidence type="ECO:0000313" key="15">
    <source>
        <dbReference type="Proteomes" id="UP001185012"/>
    </source>
</evidence>
<feature type="domain" description="UvrD-like helicase C-terminal" evidence="13">
    <location>
        <begin position="278"/>
        <end position="536"/>
    </location>
</feature>
<dbReference type="Pfam" id="PF00580">
    <property type="entry name" value="UvrD-helicase"/>
    <property type="match status" value="1"/>
</dbReference>
<keyword evidence="4 11" id="KW-0347">Helicase</keyword>
<accession>A0ABU1IIE1</accession>
<dbReference type="EMBL" id="JAVDQG010000001">
    <property type="protein sequence ID" value="MDR6224539.1"/>
    <property type="molecule type" value="Genomic_DNA"/>
</dbReference>
<evidence type="ECO:0000259" key="13">
    <source>
        <dbReference type="PROSITE" id="PS51217"/>
    </source>
</evidence>